<protein>
    <submittedName>
        <fullName evidence="1">Uncharacterized protein</fullName>
    </submittedName>
</protein>
<organism evidence="1 2">
    <name type="scientific">Geotrichum galactomycetum</name>
    <dbReference type="NCBI Taxonomy" id="27317"/>
    <lineage>
        <taxon>Eukaryota</taxon>
        <taxon>Fungi</taxon>
        <taxon>Dikarya</taxon>
        <taxon>Ascomycota</taxon>
        <taxon>Saccharomycotina</taxon>
        <taxon>Dipodascomycetes</taxon>
        <taxon>Dipodascales</taxon>
        <taxon>Dipodascaceae</taxon>
        <taxon>Geotrichum</taxon>
    </lineage>
</organism>
<dbReference type="EMBL" id="QVQA01000008">
    <property type="protein sequence ID" value="KAF5101970.1"/>
    <property type="molecule type" value="Genomic_DNA"/>
</dbReference>
<proteinExistence type="predicted"/>
<dbReference type="Proteomes" id="UP000744676">
    <property type="component" value="Unassembled WGS sequence"/>
</dbReference>
<sequence>MQPQSSRTELKRFWQKPWKNNPVTPAVSHEDFQQTSALSGLFLSHHSFPGLKDTKFRSLAKSYGKIGKPLGEGAGGNVRLITSRESSQVLYAVKEFRHREEVESIRDYTKKLNAEYCIGLALKHPNIIETIEIIHEAADHVYQVMEYCEYDLFAIVMSGKMSKAEIYCDFKQIMNGVKYMLDSGLAHRDLKLDNCVINAQGIVKIIDFGSAVVYRYPETEKINYATGIVGSDPYLAPEVVSHMKYDPRPSDIWSAAMIFCCMLMRKFPWKSPRLSDPSFRQFVESFKDDKPASAFSLSNRLLMCLPTEVQSLVKGMLILDPAKRYTIEQCWEDPWLSSIHFCTLHYEYDDGSSSSLSDYNASEPVNGKRRKITSKTLVPVAGHSHTNVEFDDAHIASLEKKKTKKKLKEGKNH</sequence>
<comment type="caution">
    <text evidence="1">The sequence shown here is derived from an EMBL/GenBank/DDBJ whole genome shotgun (WGS) entry which is preliminary data.</text>
</comment>
<reference evidence="1 2" key="1">
    <citation type="journal article" date="2020" name="Front. Microbiol.">
        <title>Phenotypic and Genetic Characterization of the Cheese Ripening Yeast Geotrichum candidum.</title>
        <authorList>
            <person name="Perkins V."/>
            <person name="Vignola S."/>
            <person name="Lessard M.H."/>
            <person name="Plante P.L."/>
            <person name="Corbeil J."/>
            <person name="Dugat-Bony E."/>
            <person name="Frenette M."/>
            <person name="Labrie S."/>
        </authorList>
    </citation>
    <scope>NUCLEOTIDE SEQUENCE [LARGE SCALE GENOMIC DNA]</scope>
    <source>
        <strain evidence="1 2">LMA-1147</strain>
    </source>
</reference>
<keyword evidence="2" id="KW-1185">Reference proteome</keyword>
<evidence type="ECO:0000313" key="2">
    <source>
        <dbReference type="Proteomes" id="UP000744676"/>
    </source>
</evidence>
<gene>
    <name evidence="1" type="ORF">D0Z00_000625</name>
</gene>
<accession>A0ACB6V9G8</accession>
<evidence type="ECO:0000313" key="1">
    <source>
        <dbReference type="EMBL" id="KAF5101970.1"/>
    </source>
</evidence>
<name>A0ACB6V9G8_9ASCO</name>